<feature type="transmembrane region" description="Helical" evidence="8">
    <location>
        <begin position="323"/>
        <end position="342"/>
    </location>
</feature>
<keyword evidence="2" id="KW-1003">Cell membrane</keyword>
<evidence type="ECO:0000256" key="1">
    <source>
        <dbReference type="ARBA" id="ARBA00004651"/>
    </source>
</evidence>
<reference evidence="9 10" key="1">
    <citation type="submission" date="2018-05" db="EMBL/GenBank/DDBJ databases">
        <title>Whole genome sequence of Pseudomonas putida JBC17.</title>
        <authorList>
            <person name="Lee Y.H."/>
            <person name="David K."/>
        </authorList>
    </citation>
    <scope>NUCLEOTIDE SEQUENCE [LARGE SCALE GENOMIC DNA]</scope>
    <source>
        <strain evidence="9 10">JBC17</strain>
    </source>
</reference>
<feature type="transmembrane region" description="Helical" evidence="8">
    <location>
        <begin position="210"/>
        <end position="228"/>
    </location>
</feature>
<dbReference type="GO" id="GO:0009103">
    <property type="term" value="P:lipopolysaccharide biosynthetic process"/>
    <property type="evidence" value="ECO:0007669"/>
    <property type="project" value="TreeGrafter"/>
</dbReference>
<protein>
    <submittedName>
        <fullName evidence="9">Uncharacterized protein</fullName>
    </submittedName>
</protein>
<evidence type="ECO:0000256" key="5">
    <source>
        <dbReference type="ARBA" id="ARBA00022692"/>
    </source>
</evidence>
<keyword evidence="5 8" id="KW-0812">Transmembrane</keyword>
<dbReference type="EMBL" id="CP029693">
    <property type="protein sequence ID" value="AWY42999.1"/>
    <property type="molecule type" value="Genomic_DNA"/>
</dbReference>
<sequence>MARVFDGNLCQPWLYRAGLILLVILALIVRFHGISVPVIWYDEAFSVLLSERSPGLIWATTARDVHPPLYYLILHYWTLLSGNTALALRSLSAVADVGTLVLCLKLMSLLATRRATCFAGLMLVLLPLSVRYSQEVRMYTLLGFWLMAATVALVCWSRRPQSKRYAVLYVLLMACAFYTHYFAALCVLVHWFYWSGIGAGGSVALPFRRWFLANVAIVALYLPWLPWLIDQLGRMNGLEWVAPTTWEMFPELVSRCVMMVSATGGGLWWALLISASMLACCWLALRQGRADRRSTLLLVAYFFVPAITVFLVSLIVPVFVTRYLVFAAVGLPLIAALALDGLASRRPRVAYFCLSLLIAAQAYGVLRVYAQDDGLNGTDVRKLARLDTVAEGINRLAQAGDEIVVDGLYWYLPFSYYNTTGIQPRLYISRAPDGKPRGPYDYGGWRLIPQRLDWIFFSDVSALKAVARRVWWITGKPKPEDVVIFPKDWKETQTVKGNEVQARLFILEGGR</sequence>
<dbReference type="OrthoDB" id="139918at2"/>
<comment type="subcellular location">
    <subcellularLocation>
        <location evidence="1">Cell membrane</location>
        <topology evidence="1">Multi-pass membrane protein</topology>
    </subcellularLocation>
</comment>
<feature type="transmembrane region" description="Helical" evidence="8">
    <location>
        <begin position="138"/>
        <end position="156"/>
    </location>
</feature>
<dbReference type="PANTHER" id="PTHR33908">
    <property type="entry name" value="MANNOSYLTRANSFERASE YKCB-RELATED"/>
    <property type="match status" value="1"/>
</dbReference>
<evidence type="ECO:0000256" key="8">
    <source>
        <dbReference type="SAM" id="Phobius"/>
    </source>
</evidence>
<dbReference type="Proteomes" id="UP000250299">
    <property type="component" value="Chromosome"/>
</dbReference>
<feature type="transmembrane region" description="Helical" evidence="8">
    <location>
        <begin position="115"/>
        <end position="132"/>
    </location>
</feature>
<feature type="transmembrane region" description="Helical" evidence="8">
    <location>
        <begin position="13"/>
        <end position="31"/>
    </location>
</feature>
<evidence type="ECO:0000256" key="2">
    <source>
        <dbReference type="ARBA" id="ARBA00022475"/>
    </source>
</evidence>
<evidence type="ECO:0000256" key="7">
    <source>
        <dbReference type="ARBA" id="ARBA00023136"/>
    </source>
</evidence>
<gene>
    <name evidence="9" type="ORF">DKY63_25035</name>
</gene>
<proteinExistence type="predicted"/>
<evidence type="ECO:0000256" key="3">
    <source>
        <dbReference type="ARBA" id="ARBA00022676"/>
    </source>
</evidence>
<evidence type="ECO:0000256" key="4">
    <source>
        <dbReference type="ARBA" id="ARBA00022679"/>
    </source>
</evidence>
<evidence type="ECO:0000256" key="6">
    <source>
        <dbReference type="ARBA" id="ARBA00022989"/>
    </source>
</evidence>
<keyword evidence="4" id="KW-0808">Transferase</keyword>
<dbReference type="GO" id="GO:0016763">
    <property type="term" value="F:pentosyltransferase activity"/>
    <property type="evidence" value="ECO:0007669"/>
    <property type="project" value="TreeGrafter"/>
</dbReference>
<feature type="transmembrane region" description="Helical" evidence="8">
    <location>
        <begin position="168"/>
        <end position="194"/>
    </location>
</feature>
<accession>A0A2Z4RPY7</accession>
<name>A0A2Z4RPY7_PSEPU</name>
<dbReference type="PANTHER" id="PTHR33908:SF3">
    <property type="entry name" value="UNDECAPRENYL PHOSPHATE-ALPHA-4-AMINO-4-DEOXY-L-ARABINOSE ARABINOSYL TRANSFERASE"/>
    <property type="match status" value="1"/>
</dbReference>
<feature type="transmembrane region" description="Helical" evidence="8">
    <location>
        <begin position="349"/>
        <end position="370"/>
    </location>
</feature>
<keyword evidence="6 8" id="KW-1133">Transmembrane helix</keyword>
<feature type="transmembrane region" description="Helical" evidence="8">
    <location>
        <begin position="266"/>
        <end position="285"/>
    </location>
</feature>
<dbReference type="GO" id="GO:0010041">
    <property type="term" value="P:response to iron(III) ion"/>
    <property type="evidence" value="ECO:0007669"/>
    <property type="project" value="TreeGrafter"/>
</dbReference>
<keyword evidence="7 8" id="KW-0472">Membrane</keyword>
<organism evidence="9 10">
    <name type="scientific">Pseudomonas putida</name>
    <name type="common">Arthrobacter siderocapsulatus</name>
    <dbReference type="NCBI Taxonomy" id="303"/>
    <lineage>
        <taxon>Bacteria</taxon>
        <taxon>Pseudomonadati</taxon>
        <taxon>Pseudomonadota</taxon>
        <taxon>Gammaproteobacteria</taxon>
        <taxon>Pseudomonadales</taxon>
        <taxon>Pseudomonadaceae</taxon>
        <taxon>Pseudomonas</taxon>
    </lineage>
</organism>
<dbReference type="AlphaFoldDB" id="A0A2Z4RPY7"/>
<keyword evidence="3" id="KW-0328">Glycosyltransferase</keyword>
<feature type="transmembrane region" description="Helical" evidence="8">
    <location>
        <begin position="297"/>
        <end position="317"/>
    </location>
</feature>
<dbReference type="GO" id="GO:0005886">
    <property type="term" value="C:plasma membrane"/>
    <property type="evidence" value="ECO:0007669"/>
    <property type="project" value="UniProtKB-SubCell"/>
</dbReference>
<dbReference type="InterPro" id="IPR050297">
    <property type="entry name" value="LipidA_mod_glycosyltrf_83"/>
</dbReference>
<evidence type="ECO:0000313" key="9">
    <source>
        <dbReference type="EMBL" id="AWY42999.1"/>
    </source>
</evidence>
<evidence type="ECO:0000313" key="10">
    <source>
        <dbReference type="Proteomes" id="UP000250299"/>
    </source>
</evidence>
<dbReference type="RefSeq" id="WP_110966559.1">
    <property type="nucleotide sequence ID" value="NZ_CP029693.1"/>
</dbReference>